<feature type="domain" description="TonB-dependent receptor plug" evidence="13">
    <location>
        <begin position="62"/>
        <end position="163"/>
    </location>
</feature>
<dbReference type="InterPro" id="IPR036942">
    <property type="entry name" value="Beta-barrel_TonB_sf"/>
</dbReference>
<evidence type="ECO:0000259" key="13">
    <source>
        <dbReference type="Pfam" id="PF07715"/>
    </source>
</evidence>
<dbReference type="Gene3D" id="2.40.170.20">
    <property type="entry name" value="TonB-dependent receptor, beta-barrel domain"/>
    <property type="match status" value="1"/>
</dbReference>
<dbReference type="EMBL" id="CP027668">
    <property type="protein sequence ID" value="AVO45914.1"/>
    <property type="molecule type" value="Genomic_DNA"/>
</dbReference>
<dbReference type="Pfam" id="PF00593">
    <property type="entry name" value="TonB_dep_Rec_b-barrel"/>
    <property type="match status" value="1"/>
</dbReference>
<evidence type="ECO:0000313" key="15">
    <source>
        <dbReference type="Proteomes" id="UP000237889"/>
    </source>
</evidence>
<evidence type="ECO:0000313" key="14">
    <source>
        <dbReference type="EMBL" id="AVO45914.1"/>
    </source>
</evidence>
<comment type="similarity">
    <text evidence="8 9">Belongs to the TonB-dependent receptor family.</text>
</comment>
<keyword evidence="2 8" id="KW-0813">Transport</keyword>
<evidence type="ECO:0000256" key="10">
    <source>
        <dbReference type="SAM" id="MobiDB-lite"/>
    </source>
</evidence>
<gene>
    <name evidence="14" type="ORF">C6569_13015</name>
</gene>
<accession>A0A2S0NCJ7</accession>
<feature type="region of interest" description="Disordered" evidence="10">
    <location>
        <begin position="78"/>
        <end position="98"/>
    </location>
</feature>
<protein>
    <submittedName>
        <fullName evidence="14">TonB-dependent receptor</fullName>
    </submittedName>
</protein>
<dbReference type="PANTHER" id="PTHR30069">
    <property type="entry name" value="TONB-DEPENDENT OUTER MEMBRANE RECEPTOR"/>
    <property type="match status" value="1"/>
</dbReference>
<dbReference type="PANTHER" id="PTHR30069:SF40">
    <property type="entry name" value="TONB-DEPENDENT RECEPTOR NMB0964-RELATED"/>
    <property type="match status" value="1"/>
</dbReference>
<dbReference type="GO" id="GO:0044718">
    <property type="term" value="P:siderophore transmembrane transport"/>
    <property type="evidence" value="ECO:0007669"/>
    <property type="project" value="TreeGrafter"/>
</dbReference>
<proteinExistence type="inferred from homology"/>
<dbReference type="OrthoDB" id="9795928at2"/>
<evidence type="ECO:0000256" key="8">
    <source>
        <dbReference type="PROSITE-ProRule" id="PRU01360"/>
    </source>
</evidence>
<dbReference type="AlphaFoldDB" id="A0A2S0NCJ7"/>
<evidence type="ECO:0000256" key="6">
    <source>
        <dbReference type="ARBA" id="ARBA00023136"/>
    </source>
</evidence>
<keyword evidence="11" id="KW-0732">Signal</keyword>
<feature type="domain" description="TonB-dependent receptor-like beta-barrel" evidence="12">
    <location>
        <begin position="212"/>
        <end position="672"/>
    </location>
</feature>
<sequence length="703" mass="74737">MRPARLALSSASLLILAVAVTPAAAQTALPEILIEAPRNPDGATRDLGLTDGQLQVIDRAFVPVTVIPEAEIRRNGGGTLGDQLATTPGVTGSSFAPGGASRPIIRGLDNARIRVQENGIGAQDVSDLSEDHAVPIDPLAAERIEVVRGPAALRFGSQAIGGVVNVTNERIPTRLGPPGVSGMMTGGLSSVDRGIDGAARVRGSSGQWAFSADVFGRNAGDYATPQGRQDNSFARTFGGSFGASYFFDQGYIGAAISQFRSLYGIPGASSAPDRVRIDMIQTRLASRGEIRFDGSVVDNVRFWLGGSLYRHNEQALELGSFATASTFRNQELEGRVETAFRPFQTGLGTLNTTVGVQFGAQSLGTSGEAGGLLAPTNTRTAAVFLFNELALTQTTRLQAAARIEQARVSGTASLFPAGFDPAGGAPVEFGAVRNFTPMSASLGLLQTLPGGWVASLTGQYVERAPRAQELYSKGPHEASGTFEIGNPNLSKERAQTIELGLRRAQGAWRVDATAYYTRYSGFIYKRLTGLTCDDDFATCGSGGGTELRQLVFSQQDATFYGVELRGQVDLGEIAGGTFGVEGQYDFVRATFADGTNVPRIPPHRLGGGLFWRDANWFARVSLLHAFAQNQIAAEETATAGYNLLNAEISYRMDLKPGRGAQSLTFGLVGTNLLNADIRNHVSFKKDEVLMPGRGVRFFTTVRF</sequence>
<dbReference type="KEGG" id="phr:C6569_13015"/>
<evidence type="ECO:0000256" key="9">
    <source>
        <dbReference type="RuleBase" id="RU003357"/>
    </source>
</evidence>
<evidence type="ECO:0000256" key="5">
    <source>
        <dbReference type="ARBA" id="ARBA00023077"/>
    </source>
</evidence>
<keyword evidence="14" id="KW-0675">Receptor</keyword>
<keyword evidence="5 9" id="KW-0798">TonB box</keyword>
<keyword evidence="3 8" id="KW-1134">Transmembrane beta strand</keyword>
<keyword evidence="7 8" id="KW-0998">Cell outer membrane</keyword>
<evidence type="ECO:0000259" key="12">
    <source>
        <dbReference type="Pfam" id="PF00593"/>
    </source>
</evidence>
<keyword evidence="15" id="KW-1185">Reference proteome</keyword>
<reference evidence="14 15" key="1">
    <citation type="submission" date="2018-03" db="EMBL/GenBank/DDBJ databases">
        <title>Genome sequencing of Phreatobacter sp.</title>
        <authorList>
            <person name="Kim S.-J."/>
            <person name="Heo J."/>
            <person name="Kwon S.-W."/>
        </authorList>
    </citation>
    <scope>NUCLEOTIDE SEQUENCE [LARGE SCALE GENOMIC DNA]</scope>
    <source>
        <strain evidence="14 15">S-12</strain>
    </source>
</reference>
<dbReference type="InterPro" id="IPR000531">
    <property type="entry name" value="Beta-barrel_TonB"/>
</dbReference>
<keyword evidence="6 8" id="KW-0472">Membrane</keyword>
<dbReference type="PROSITE" id="PS52016">
    <property type="entry name" value="TONB_DEPENDENT_REC_3"/>
    <property type="match status" value="1"/>
</dbReference>
<evidence type="ECO:0000256" key="3">
    <source>
        <dbReference type="ARBA" id="ARBA00022452"/>
    </source>
</evidence>
<feature type="compositionally biased region" description="Polar residues" evidence="10">
    <location>
        <begin position="84"/>
        <end position="94"/>
    </location>
</feature>
<dbReference type="InterPro" id="IPR012910">
    <property type="entry name" value="Plug_dom"/>
</dbReference>
<evidence type="ECO:0000256" key="2">
    <source>
        <dbReference type="ARBA" id="ARBA00022448"/>
    </source>
</evidence>
<dbReference type="Pfam" id="PF07715">
    <property type="entry name" value="Plug"/>
    <property type="match status" value="1"/>
</dbReference>
<evidence type="ECO:0000256" key="1">
    <source>
        <dbReference type="ARBA" id="ARBA00004571"/>
    </source>
</evidence>
<dbReference type="InterPro" id="IPR037066">
    <property type="entry name" value="Plug_dom_sf"/>
</dbReference>
<evidence type="ECO:0000256" key="4">
    <source>
        <dbReference type="ARBA" id="ARBA00022692"/>
    </source>
</evidence>
<name>A0A2S0NCJ7_9HYPH</name>
<dbReference type="SUPFAM" id="SSF56935">
    <property type="entry name" value="Porins"/>
    <property type="match status" value="1"/>
</dbReference>
<dbReference type="RefSeq" id="WP_106749255.1">
    <property type="nucleotide sequence ID" value="NZ_CP027668.1"/>
</dbReference>
<dbReference type="GO" id="GO:0015344">
    <property type="term" value="F:siderophore uptake transmembrane transporter activity"/>
    <property type="evidence" value="ECO:0007669"/>
    <property type="project" value="TreeGrafter"/>
</dbReference>
<dbReference type="Proteomes" id="UP000237889">
    <property type="component" value="Chromosome"/>
</dbReference>
<evidence type="ECO:0000256" key="11">
    <source>
        <dbReference type="SAM" id="SignalP"/>
    </source>
</evidence>
<dbReference type="GO" id="GO:0009279">
    <property type="term" value="C:cell outer membrane"/>
    <property type="evidence" value="ECO:0007669"/>
    <property type="project" value="UniProtKB-SubCell"/>
</dbReference>
<organism evidence="14 15">
    <name type="scientific">Phreatobacter cathodiphilus</name>
    <dbReference type="NCBI Taxonomy" id="1868589"/>
    <lineage>
        <taxon>Bacteria</taxon>
        <taxon>Pseudomonadati</taxon>
        <taxon>Pseudomonadota</taxon>
        <taxon>Alphaproteobacteria</taxon>
        <taxon>Hyphomicrobiales</taxon>
        <taxon>Phreatobacteraceae</taxon>
        <taxon>Phreatobacter</taxon>
    </lineage>
</organism>
<feature type="chain" id="PRO_5015632891" evidence="11">
    <location>
        <begin position="26"/>
        <end position="703"/>
    </location>
</feature>
<dbReference type="Gene3D" id="2.170.130.10">
    <property type="entry name" value="TonB-dependent receptor, plug domain"/>
    <property type="match status" value="1"/>
</dbReference>
<feature type="signal peptide" evidence="11">
    <location>
        <begin position="1"/>
        <end position="25"/>
    </location>
</feature>
<dbReference type="InterPro" id="IPR039426">
    <property type="entry name" value="TonB-dep_rcpt-like"/>
</dbReference>
<comment type="subcellular location">
    <subcellularLocation>
        <location evidence="1 8">Cell outer membrane</location>
        <topology evidence="1 8">Multi-pass membrane protein</topology>
    </subcellularLocation>
</comment>
<evidence type="ECO:0000256" key="7">
    <source>
        <dbReference type="ARBA" id="ARBA00023237"/>
    </source>
</evidence>
<keyword evidence="4 8" id="KW-0812">Transmembrane</keyword>